<evidence type="ECO:0000313" key="10">
    <source>
        <dbReference type="Proteomes" id="UP000321922"/>
    </source>
</evidence>
<evidence type="ECO:0000256" key="2">
    <source>
        <dbReference type="ARBA" id="ARBA00022448"/>
    </source>
</evidence>
<feature type="transmembrane region" description="Helical" evidence="8">
    <location>
        <begin position="205"/>
        <end position="226"/>
    </location>
</feature>
<feature type="transmembrane region" description="Helical" evidence="8">
    <location>
        <begin position="247"/>
        <end position="267"/>
    </location>
</feature>
<feature type="transmembrane region" description="Helical" evidence="8">
    <location>
        <begin position="50"/>
        <end position="67"/>
    </location>
</feature>
<feature type="transmembrane region" description="Helical" evidence="8">
    <location>
        <begin position="141"/>
        <end position="158"/>
    </location>
</feature>
<protein>
    <submittedName>
        <fullName evidence="9">Serine transporter</fullName>
    </submittedName>
</protein>
<feature type="transmembrane region" description="Helical" evidence="8">
    <location>
        <begin position="26"/>
        <end position="44"/>
    </location>
</feature>
<dbReference type="EMBL" id="BJXJ01000008">
    <property type="protein sequence ID" value="GEM75006.1"/>
    <property type="molecule type" value="Genomic_DNA"/>
</dbReference>
<evidence type="ECO:0000256" key="6">
    <source>
        <dbReference type="ARBA" id="ARBA00022989"/>
    </source>
</evidence>
<dbReference type="Pfam" id="PF03222">
    <property type="entry name" value="Trp_Tyr_perm"/>
    <property type="match status" value="1"/>
</dbReference>
<feature type="transmembrane region" description="Helical" evidence="8">
    <location>
        <begin position="165"/>
        <end position="185"/>
    </location>
</feature>
<dbReference type="RefSeq" id="WP_039982048.1">
    <property type="nucleotide sequence ID" value="NZ_BAOJ01000091.1"/>
</dbReference>
<feature type="transmembrane region" description="Helical" evidence="8">
    <location>
        <begin position="366"/>
        <end position="384"/>
    </location>
</feature>
<evidence type="ECO:0000256" key="3">
    <source>
        <dbReference type="ARBA" id="ARBA00022475"/>
    </source>
</evidence>
<dbReference type="InterPro" id="IPR018227">
    <property type="entry name" value="Amino_acid_transport_2"/>
</dbReference>
<evidence type="ECO:0000313" key="9">
    <source>
        <dbReference type="EMBL" id="GEM75006.1"/>
    </source>
</evidence>
<keyword evidence="5 8" id="KW-0812">Transmembrane</keyword>
<keyword evidence="2" id="KW-0813">Transport</keyword>
<feature type="transmembrane region" description="Helical" evidence="8">
    <location>
        <begin position="396"/>
        <end position="417"/>
    </location>
</feature>
<keyword evidence="7 8" id="KW-0472">Membrane</keyword>
<evidence type="ECO:0000256" key="7">
    <source>
        <dbReference type="ARBA" id="ARBA00023136"/>
    </source>
</evidence>
<keyword evidence="10" id="KW-1185">Reference proteome</keyword>
<reference evidence="9 10" key="1">
    <citation type="submission" date="2019-07" db="EMBL/GenBank/DDBJ databases">
        <title>Whole genome shotgun sequence of Vibrio sagamiensis NBRC 104589.</title>
        <authorList>
            <person name="Hosoyama A."/>
            <person name="Uohara A."/>
            <person name="Ohji S."/>
            <person name="Ichikawa N."/>
        </authorList>
    </citation>
    <scope>NUCLEOTIDE SEQUENCE [LARGE SCALE GENOMIC DNA]</scope>
    <source>
        <strain evidence="9 10">NBRC 104589</strain>
    </source>
</reference>
<comment type="caution">
    <text evidence="9">The sequence shown here is derived from an EMBL/GenBank/DDBJ whole genome shotgun (WGS) entry which is preliminary data.</text>
</comment>
<comment type="subcellular location">
    <subcellularLocation>
        <location evidence="1">Cell inner membrane</location>
        <topology evidence="1">Multi-pass membrane protein</topology>
    </subcellularLocation>
</comment>
<organism evidence="9 10">
    <name type="scientific">Vibrio sagamiensis NBRC 104589</name>
    <dbReference type="NCBI Taxonomy" id="1219064"/>
    <lineage>
        <taxon>Bacteria</taxon>
        <taxon>Pseudomonadati</taxon>
        <taxon>Pseudomonadota</taxon>
        <taxon>Gammaproteobacteria</taxon>
        <taxon>Vibrionales</taxon>
        <taxon>Vibrionaceae</taxon>
        <taxon>Vibrio</taxon>
    </lineage>
</organism>
<dbReference type="GO" id="GO:0005886">
    <property type="term" value="C:plasma membrane"/>
    <property type="evidence" value="ECO:0007669"/>
    <property type="project" value="UniProtKB-SubCell"/>
</dbReference>
<keyword evidence="6 8" id="KW-1133">Transmembrane helix</keyword>
<feature type="transmembrane region" description="Helical" evidence="8">
    <location>
        <begin position="100"/>
        <end position="121"/>
    </location>
</feature>
<accession>A0A511QCR6</accession>
<dbReference type="AlphaFoldDB" id="A0A511QCR6"/>
<proteinExistence type="predicted"/>
<dbReference type="Gene3D" id="1.20.1740.10">
    <property type="entry name" value="Amino acid/polyamine transporter I"/>
    <property type="match status" value="1"/>
</dbReference>
<evidence type="ECO:0000256" key="8">
    <source>
        <dbReference type="SAM" id="Phobius"/>
    </source>
</evidence>
<evidence type="ECO:0000256" key="4">
    <source>
        <dbReference type="ARBA" id="ARBA00022519"/>
    </source>
</evidence>
<evidence type="ECO:0000256" key="1">
    <source>
        <dbReference type="ARBA" id="ARBA00004429"/>
    </source>
</evidence>
<keyword evidence="4" id="KW-0997">Cell inner membrane</keyword>
<dbReference type="Proteomes" id="UP000321922">
    <property type="component" value="Unassembled WGS sequence"/>
</dbReference>
<keyword evidence="3" id="KW-1003">Cell membrane</keyword>
<dbReference type="OrthoDB" id="1627372at2"/>
<name>A0A511QCR6_9VIBR</name>
<feature type="transmembrane region" description="Helical" evidence="8">
    <location>
        <begin position="337"/>
        <end position="360"/>
    </location>
</feature>
<feature type="transmembrane region" description="Helical" evidence="8">
    <location>
        <begin position="294"/>
        <end position="316"/>
    </location>
</feature>
<gene>
    <name evidence="9" type="ORF">VSA01S_11180</name>
</gene>
<dbReference type="PANTHER" id="PTHR35334:SF2">
    <property type="entry name" value="SERINE TRANSPORTER SDAC"/>
    <property type="match status" value="1"/>
</dbReference>
<sequence length="418" mass="46010">MNESKETLNISEQTTKSNWSKHDTRWTLSLFGTAVGAGILFLPINLGVGGFWPLVLMAALAFPMAFLSHRGLNRFVLSSSNESADFTDVVKEHFGTKAGILISLLYFLSIFPILLIYGVAITNTVDSFLVNQADMSSIPRPILSGTLVFSLIAIMMAGEKVMLRVFALMVYPLVLVLALISLYLIPHWSIPNLAFPETGTFLKTTWLAIPVVIFSFSHAAAISSFANVQRRHYGKQAHQKSEQILRYTNIMLVVFVLFFVFSCTLSLSPEQLSQAKTQNLSILSYLANANGQPFIALLGPLVAFVAITSSFLGHFLGARESLNGLLAKHTSLPSSAISKSINVFLFLSIWCVAIIDPSILNMMEALSGPIIAMILFIMPMIAVFKVKSLHKFRYHVSTIFVFITGMVAVSALLFQLLD</sequence>
<dbReference type="PANTHER" id="PTHR35334">
    <property type="entry name" value="SERINE TRANSPORTER"/>
    <property type="match status" value="1"/>
</dbReference>
<dbReference type="GO" id="GO:0003333">
    <property type="term" value="P:amino acid transmembrane transport"/>
    <property type="evidence" value="ECO:0007669"/>
    <property type="project" value="InterPro"/>
</dbReference>
<evidence type="ECO:0000256" key="5">
    <source>
        <dbReference type="ARBA" id="ARBA00022692"/>
    </source>
</evidence>